<evidence type="ECO:0000313" key="2">
    <source>
        <dbReference type="Proteomes" id="UP000789860"/>
    </source>
</evidence>
<dbReference type="EMBL" id="CAJVPM010010444">
    <property type="protein sequence ID" value="CAG8573018.1"/>
    <property type="molecule type" value="Genomic_DNA"/>
</dbReference>
<protein>
    <submittedName>
        <fullName evidence="1">3494_t:CDS:1</fullName>
    </submittedName>
</protein>
<keyword evidence="2" id="KW-1185">Reference proteome</keyword>
<name>A0ACA9M6W0_9GLOM</name>
<reference evidence="1" key="1">
    <citation type="submission" date="2021-06" db="EMBL/GenBank/DDBJ databases">
        <authorList>
            <person name="Kallberg Y."/>
            <person name="Tangrot J."/>
            <person name="Rosling A."/>
        </authorList>
    </citation>
    <scope>NUCLEOTIDE SEQUENCE</scope>
    <source>
        <strain evidence="1">AU212A</strain>
    </source>
</reference>
<proteinExistence type="predicted"/>
<evidence type="ECO:0000313" key="1">
    <source>
        <dbReference type="EMBL" id="CAG8573018.1"/>
    </source>
</evidence>
<sequence>YYGRLIEARRSHNQNNINTHENNIAQIKQQLLDREISMRNIQKPDKEFPQGDIISMTKNYYEVLEVDKNSTQEEIKKAYRKLSLKWHPDKNPNNKEEAEAKFKEISKAYQILSDPETRNLYDIYGEEFENLNYSGGGDASSNAEEIRREFAEAERKKEELKKQMLTVQMQKEKLKKHNVRAEELEPVNRNYKEAINNAGETLEEVVAVEERIIDNI</sequence>
<gene>
    <name evidence="1" type="ORF">SCALOS_LOCUS5916</name>
</gene>
<accession>A0ACA9M6W0</accession>
<comment type="caution">
    <text evidence="1">The sequence shown here is derived from an EMBL/GenBank/DDBJ whole genome shotgun (WGS) entry which is preliminary data.</text>
</comment>
<dbReference type="Proteomes" id="UP000789860">
    <property type="component" value="Unassembled WGS sequence"/>
</dbReference>
<feature type="non-terminal residue" evidence="1">
    <location>
        <position position="1"/>
    </location>
</feature>
<organism evidence="1 2">
    <name type="scientific">Scutellospora calospora</name>
    <dbReference type="NCBI Taxonomy" id="85575"/>
    <lineage>
        <taxon>Eukaryota</taxon>
        <taxon>Fungi</taxon>
        <taxon>Fungi incertae sedis</taxon>
        <taxon>Mucoromycota</taxon>
        <taxon>Glomeromycotina</taxon>
        <taxon>Glomeromycetes</taxon>
        <taxon>Diversisporales</taxon>
        <taxon>Gigasporaceae</taxon>
        <taxon>Scutellospora</taxon>
    </lineage>
</organism>